<dbReference type="AlphaFoldDB" id="A0ABD2J3C8"/>
<gene>
    <name evidence="3" type="ORF">niasHS_013835</name>
</gene>
<proteinExistence type="predicted"/>
<evidence type="ECO:0000256" key="2">
    <source>
        <dbReference type="SAM" id="SignalP"/>
    </source>
</evidence>
<comment type="caution">
    <text evidence="3">The sequence shown here is derived from an EMBL/GenBank/DDBJ whole genome shotgun (WGS) entry which is preliminary data.</text>
</comment>
<name>A0ABD2J3C8_HETSC</name>
<dbReference type="Proteomes" id="UP001620645">
    <property type="component" value="Unassembled WGS sequence"/>
</dbReference>
<feature type="transmembrane region" description="Helical" evidence="1">
    <location>
        <begin position="172"/>
        <end position="191"/>
    </location>
</feature>
<organism evidence="3 4">
    <name type="scientific">Heterodera schachtii</name>
    <name type="common">Sugarbeet cyst nematode worm</name>
    <name type="synonym">Tylenchus schachtii</name>
    <dbReference type="NCBI Taxonomy" id="97005"/>
    <lineage>
        <taxon>Eukaryota</taxon>
        <taxon>Metazoa</taxon>
        <taxon>Ecdysozoa</taxon>
        <taxon>Nematoda</taxon>
        <taxon>Chromadorea</taxon>
        <taxon>Rhabditida</taxon>
        <taxon>Tylenchina</taxon>
        <taxon>Tylenchomorpha</taxon>
        <taxon>Tylenchoidea</taxon>
        <taxon>Heteroderidae</taxon>
        <taxon>Heteroderinae</taxon>
        <taxon>Heterodera</taxon>
    </lineage>
</organism>
<evidence type="ECO:0000313" key="4">
    <source>
        <dbReference type="Proteomes" id="UP001620645"/>
    </source>
</evidence>
<feature type="signal peptide" evidence="2">
    <location>
        <begin position="1"/>
        <end position="26"/>
    </location>
</feature>
<evidence type="ECO:0000313" key="3">
    <source>
        <dbReference type="EMBL" id="KAL3080163.1"/>
    </source>
</evidence>
<keyword evidence="1" id="KW-1133">Transmembrane helix</keyword>
<protein>
    <submittedName>
        <fullName evidence="3">Uncharacterized protein</fullName>
    </submittedName>
</protein>
<keyword evidence="4" id="KW-1185">Reference proteome</keyword>
<keyword evidence="1" id="KW-0472">Membrane</keyword>
<feature type="chain" id="PRO_5044748756" evidence="2">
    <location>
        <begin position="27"/>
        <end position="197"/>
    </location>
</feature>
<keyword evidence="1" id="KW-0812">Transmembrane</keyword>
<reference evidence="3 4" key="1">
    <citation type="submission" date="2024-10" db="EMBL/GenBank/DDBJ databases">
        <authorList>
            <person name="Kim D."/>
        </authorList>
    </citation>
    <scope>NUCLEOTIDE SEQUENCE [LARGE SCALE GENOMIC DNA]</scope>
    <source>
        <strain evidence="3">Taebaek</strain>
    </source>
</reference>
<sequence length="197" mass="21146">MATTVASIALQLLLLGTAVHLKGVFGLDLHCAHTYRAIGHTKGKALPADLAKVFKEIWARPQIGNEDKLEEKCYDKTIKGCATGRCIGADDGDLFRINGCHNAKNKCSDEFMKACTDKGGRWKCELCNTDKCNSKANFIDLVKGKPTTTTPEPVTNATSSAITAMPTTHIGISAKLVVAAIVNTVLLMMVAHRAALF</sequence>
<evidence type="ECO:0000256" key="1">
    <source>
        <dbReference type="SAM" id="Phobius"/>
    </source>
</evidence>
<dbReference type="EMBL" id="JBICCN010000297">
    <property type="protein sequence ID" value="KAL3080163.1"/>
    <property type="molecule type" value="Genomic_DNA"/>
</dbReference>
<accession>A0ABD2J3C8</accession>
<keyword evidence="2" id="KW-0732">Signal</keyword>